<name>A0A506QPQ3_9GAMM</name>
<evidence type="ECO:0000313" key="1">
    <source>
        <dbReference type="EMBL" id="TPV48064.1"/>
    </source>
</evidence>
<organism evidence="1 2">
    <name type="scientific">Pantoea deleyi</name>
    <dbReference type="NCBI Taxonomy" id="470932"/>
    <lineage>
        <taxon>Bacteria</taxon>
        <taxon>Pseudomonadati</taxon>
        <taxon>Pseudomonadota</taxon>
        <taxon>Gammaproteobacteria</taxon>
        <taxon>Enterobacterales</taxon>
        <taxon>Erwiniaceae</taxon>
        <taxon>Pantoea</taxon>
    </lineage>
</organism>
<proteinExistence type="predicted"/>
<dbReference type="Proteomes" id="UP000317747">
    <property type="component" value="Unassembled WGS sequence"/>
</dbReference>
<dbReference type="EMBL" id="VHJA01000023">
    <property type="protein sequence ID" value="TPV48064.1"/>
    <property type="molecule type" value="Genomic_DNA"/>
</dbReference>
<evidence type="ECO:0008006" key="3">
    <source>
        <dbReference type="Google" id="ProtNLM"/>
    </source>
</evidence>
<keyword evidence="2" id="KW-1185">Reference proteome</keyword>
<gene>
    <name evidence="1" type="ORF">FJW01_02225</name>
</gene>
<evidence type="ECO:0000313" key="2">
    <source>
        <dbReference type="Proteomes" id="UP000317747"/>
    </source>
</evidence>
<accession>A0A506QPQ3</accession>
<dbReference type="OrthoDB" id="10006274at2"/>
<reference evidence="1 2" key="1">
    <citation type="submission" date="2019-06" db="EMBL/GenBank/DDBJ databases">
        <title>Taxogenomics and systematics of the genus Pantoea.</title>
        <authorList>
            <person name="Tambong J.T."/>
        </authorList>
    </citation>
    <scope>NUCLEOTIDE SEQUENCE [LARGE SCALE GENOMIC DNA]</scope>
    <source>
        <strain evidence="1 2">LMG 24200</strain>
    </source>
</reference>
<comment type="caution">
    <text evidence="1">The sequence shown here is derived from an EMBL/GenBank/DDBJ whole genome shotgun (WGS) entry which is preliminary data.</text>
</comment>
<protein>
    <recommendedName>
        <fullName evidence="3">4'-phosphopantetheinyl transferase superfamily protein</fullName>
    </recommendedName>
</protein>
<dbReference type="AlphaFoldDB" id="A0A506QPQ3"/>
<dbReference type="RefSeq" id="WP_128084796.1">
    <property type="nucleotide sequence ID" value="NZ_CP071405.1"/>
</dbReference>
<sequence length="211" mass="24023">METIYSNLDKTIFLCMVSHKQTAAQLRPNDPIIEILPKGASEKQILRTAAKQRAIKHMARLAECRGFVESRGVFSVSHSRDDTVLLASYCPKVFSCGVDTEKVDVSRRIRPFMINYLEHSSCARDWAASPLLLSTIVFCCMESIYKTLSAWWPMTFSVNDYHLEQISGNSCVFNYVGVQEEIVGRLINCRYYLHEDTVVATTFMNFQVVSL</sequence>